<reference evidence="1 2" key="1">
    <citation type="submission" date="2019-02" db="EMBL/GenBank/DDBJ databases">
        <title>Complete Genome Sequence and Methylome Analysis of free living Spirochaetas.</title>
        <authorList>
            <person name="Fomenkov A."/>
            <person name="Dubinina G."/>
            <person name="Leshcheva N."/>
            <person name="Mikheeva N."/>
            <person name="Grabovich M."/>
            <person name="Vincze T."/>
            <person name="Roberts R.J."/>
        </authorList>
    </citation>
    <scope>NUCLEOTIDE SEQUENCE [LARGE SCALE GENOMIC DNA]</scope>
    <source>
        <strain evidence="1 2">K2</strain>
    </source>
</reference>
<dbReference type="RefSeq" id="WP_149485741.1">
    <property type="nucleotide sequence ID" value="NZ_CP036150.1"/>
</dbReference>
<gene>
    <name evidence="1" type="ORF">EXM22_06530</name>
</gene>
<sequence>MQKLTILILITLVLSSYLYAENDPIILDRDILYWRPAGPDIEIPDVFYHPPLSLELENSELSSLFYPLSPGPHEQQSDAQSRSEPESDDLQGLTLDWKAPVLNTGTGDVTHAHTIGIAFDEPYGSSLLFEAARGGFLYDLEGNYSHNSGYPSWIASRFFLEQEEQSLSASLSIRSNQAVGIASYLKWDGFPQGDTGSYGMQAGVRLSSTNDSKTYDLAAHGGLSHGFSIHSLLFIPSLAAAITGIPEKESWKIVPGFTFEDTLVLKQGDFTFSAGLLSEISPFDSSIKYFPEVSLLYRVHGLFSVFAETSEAELSDALYQQFLTREIYSWSENTYYRWQQSKVGLHFTRREIQGYTAAGFKQGDLPLLVDEKLMPVRMSLLFYEMGFSWEIRGGIITEINSYADHSDKGKFRFMGINSWIFPGEGLVDHYSFLLRSGNRDLLRGYQDILSESSEILAGIGTSIEFVSSLSFNFYLDCPISEFTLEGGTGISFSY</sequence>
<evidence type="ECO:0000313" key="1">
    <source>
        <dbReference type="EMBL" id="QEN07661.1"/>
    </source>
</evidence>
<dbReference type="KEGG" id="ock:EXM22_06530"/>
<dbReference type="Proteomes" id="UP000324209">
    <property type="component" value="Chromosome"/>
</dbReference>
<name>A0A5C1QJ67_9SPIO</name>
<protein>
    <submittedName>
        <fullName evidence="1">Uncharacterized protein</fullName>
    </submittedName>
</protein>
<dbReference type="AlphaFoldDB" id="A0A5C1QJ67"/>
<evidence type="ECO:0000313" key="2">
    <source>
        <dbReference type="Proteomes" id="UP000324209"/>
    </source>
</evidence>
<dbReference type="OrthoDB" id="9833001at2"/>
<dbReference type="EMBL" id="CP036150">
    <property type="protein sequence ID" value="QEN07661.1"/>
    <property type="molecule type" value="Genomic_DNA"/>
</dbReference>
<proteinExistence type="predicted"/>
<accession>A0A5C1QJ67</accession>
<keyword evidence="2" id="KW-1185">Reference proteome</keyword>
<organism evidence="1 2">
    <name type="scientific">Oceanispirochaeta crateris</name>
    <dbReference type="NCBI Taxonomy" id="2518645"/>
    <lineage>
        <taxon>Bacteria</taxon>
        <taxon>Pseudomonadati</taxon>
        <taxon>Spirochaetota</taxon>
        <taxon>Spirochaetia</taxon>
        <taxon>Spirochaetales</taxon>
        <taxon>Spirochaetaceae</taxon>
        <taxon>Oceanispirochaeta</taxon>
    </lineage>
</organism>